<proteinExistence type="inferred from homology"/>
<evidence type="ECO:0000313" key="3">
    <source>
        <dbReference type="EMBL" id="OLO12135.1"/>
    </source>
</evidence>
<dbReference type="EMBL" id="MSDQ01000010">
    <property type="protein sequence ID" value="OLO12135.1"/>
    <property type="molecule type" value="Genomic_DNA"/>
</dbReference>
<evidence type="ECO:0000256" key="2">
    <source>
        <dbReference type="ARBA" id="ARBA00023002"/>
    </source>
</evidence>
<evidence type="ECO:0008006" key="5">
    <source>
        <dbReference type="Google" id="ProtNLM"/>
    </source>
</evidence>
<dbReference type="PRINTS" id="PR00080">
    <property type="entry name" value="SDRFAMILY"/>
</dbReference>
<dbReference type="InterPro" id="IPR002347">
    <property type="entry name" value="SDR_fam"/>
</dbReference>
<name>A0A1Q8TEM3_9GAMM</name>
<dbReference type="PANTHER" id="PTHR43639">
    <property type="entry name" value="OXIDOREDUCTASE, SHORT-CHAIN DEHYDROGENASE/REDUCTASE FAMILY (AFU_ORTHOLOGUE AFUA_5G02870)"/>
    <property type="match status" value="1"/>
</dbReference>
<protein>
    <recommendedName>
        <fullName evidence="5">Short-chain dehydrogenase</fullName>
    </recommendedName>
</protein>
<evidence type="ECO:0000256" key="1">
    <source>
        <dbReference type="ARBA" id="ARBA00006484"/>
    </source>
</evidence>
<keyword evidence="2" id="KW-0560">Oxidoreductase</keyword>
<evidence type="ECO:0000313" key="4">
    <source>
        <dbReference type="Proteomes" id="UP000186806"/>
    </source>
</evidence>
<sequence>MSSSIALITGAGRGLGRSMALHLAAAGVGIIGTYRSHRDDALAVAREIEAAGGTAAMLKLDIGDSTAFAEFKDNVTDTLEDTFGRTELDAVIHNAGEGILAPYEETTEDDLDALYRTHFKGPFLLSQALLPMIARGGRILNVSTAATRFVLDNHCAYSAMKSALEVTTRYMAKELGERRITVNAIAPGAVETDFAGGAVRDDPDLNAHFRSITPLGRTAKPDDIGAAVASLLSSDFGWLNGERIELTGGQSL</sequence>
<comment type="similarity">
    <text evidence="1">Belongs to the short-chain dehydrogenases/reductases (SDR) family.</text>
</comment>
<dbReference type="Pfam" id="PF13561">
    <property type="entry name" value="adh_short_C2"/>
    <property type="match status" value="1"/>
</dbReference>
<reference evidence="3 4" key="1">
    <citation type="submission" date="2016-12" db="EMBL/GenBank/DDBJ databases">
        <title>Draft genome sequences of strains Salinicola socius SMB35, Salinicola sp. MH3R3-1 and Chromohalobacter sp. SMB17 from the Verkhnekamsk potash mining region of Russia.</title>
        <authorList>
            <person name="Mavrodi D.V."/>
            <person name="Olsson B.E."/>
            <person name="Korsakova E.S."/>
            <person name="Pyankova A."/>
            <person name="Mavrodi O.V."/>
            <person name="Plotnikova E.G."/>
        </authorList>
    </citation>
    <scope>NUCLEOTIDE SEQUENCE [LARGE SCALE GENOMIC DNA]</scope>
    <source>
        <strain evidence="3 4">SMB17</strain>
    </source>
</reference>
<keyword evidence="4" id="KW-1185">Reference proteome</keyword>
<accession>A0A1Q8TEM3</accession>
<dbReference type="AlphaFoldDB" id="A0A1Q8TEM3"/>
<dbReference type="RefSeq" id="WP_075368598.1">
    <property type="nucleotide sequence ID" value="NZ_MSDQ01000010.1"/>
</dbReference>
<dbReference type="PRINTS" id="PR00081">
    <property type="entry name" value="GDHRDH"/>
</dbReference>
<dbReference type="SUPFAM" id="SSF51735">
    <property type="entry name" value="NAD(P)-binding Rossmann-fold domains"/>
    <property type="match status" value="1"/>
</dbReference>
<comment type="caution">
    <text evidence="3">The sequence shown here is derived from an EMBL/GenBank/DDBJ whole genome shotgun (WGS) entry which is preliminary data.</text>
</comment>
<gene>
    <name evidence="3" type="ORF">BTW10_05820</name>
</gene>
<dbReference type="Proteomes" id="UP000186806">
    <property type="component" value="Unassembled WGS sequence"/>
</dbReference>
<dbReference type="PANTHER" id="PTHR43639:SF1">
    <property type="entry name" value="SHORT-CHAIN DEHYDROGENASE_REDUCTASE FAMILY PROTEIN"/>
    <property type="match status" value="1"/>
</dbReference>
<organism evidence="3 4">
    <name type="scientific">Chromohalobacter japonicus</name>
    <dbReference type="NCBI Taxonomy" id="223900"/>
    <lineage>
        <taxon>Bacteria</taxon>
        <taxon>Pseudomonadati</taxon>
        <taxon>Pseudomonadota</taxon>
        <taxon>Gammaproteobacteria</taxon>
        <taxon>Oceanospirillales</taxon>
        <taxon>Halomonadaceae</taxon>
        <taxon>Chromohalobacter</taxon>
    </lineage>
</organism>
<dbReference type="InterPro" id="IPR036291">
    <property type="entry name" value="NAD(P)-bd_dom_sf"/>
</dbReference>
<dbReference type="STRING" id="223900.GCA_000821045_00895"/>
<dbReference type="GO" id="GO:0016491">
    <property type="term" value="F:oxidoreductase activity"/>
    <property type="evidence" value="ECO:0007669"/>
    <property type="project" value="UniProtKB-KW"/>
</dbReference>
<dbReference type="Gene3D" id="3.40.50.720">
    <property type="entry name" value="NAD(P)-binding Rossmann-like Domain"/>
    <property type="match status" value="1"/>
</dbReference>